<proteinExistence type="inferred from homology"/>
<keyword evidence="4 8" id="KW-0227">DNA damage</keyword>
<evidence type="ECO:0000256" key="3">
    <source>
        <dbReference type="ARBA" id="ARBA00021310"/>
    </source>
</evidence>
<accession>A0ABV7T8F1</accession>
<dbReference type="InterPro" id="IPR042242">
    <property type="entry name" value="RecO_C"/>
</dbReference>
<evidence type="ECO:0000256" key="7">
    <source>
        <dbReference type="ARBA" id="ARBA00033409"/>
    </source>
</evidence>
<comment type="caution">
    <text evidence="10">The sequence shown here is derived from an EMBL/GenBank/DDBJ whole genome shotgun (WGS) entry which is preliminary data.</text>
</comment>
<keyword evidence="11" id="KW-1185">Reference proteome</keyword>
<feature type="domain" description="DNA replication/recombination mediator RecO N-terminal" evidence="9">
    <location>
        <begin position="4"/>
        <end position="67"/>
    </location>
</feature>
<dbReference type="InterPro" id="IPR022572">
    <property type="entry name" value="DNA_rep/recomb_RecO_N"/>
</dbReference>
<dbReference type="PANTHER" id="PTHR33991">
    <property type="entry name" value="DNA REPAIR PROTEIN RECO"/>
    <property type="match status" value="1"/>
</dbReference>
<dbReference type="Proteomes" id="UP001595630">
    <property type="component" value="Unassembled WGS sequence"/>
</dbReference>
<evidence type="ECO:0000259" key="9">
    <source>
        <dbReference type="Pfam" id="PF11967"/>
    </source>
</evidence>
<evidence type="ECO:0000313" key="10">
    <source>
        <dbReference type="EMBL" id="MFC3609148.1"/>
    </source>
</evidence>
<dbReference type="Gene3D" id="1.20.1440.120">
    <property type="entry name" value="Recombination protein O, C-terminal domain"/>
    <property type="match status" value="1"/>
</dbReference>
<evidence type="ECO:0000313" key="11">
    <source>
        <dbReference type="Proteomes" id="UP001595630"/>
    </source>
</evidence>
<evidence type="ECO:0000256" key="2">
    <source>
        <dbReference type="ARBA" id="ARBA00007452"/>
    </source>
</evidence>
<sequence length="228" mass="25058">MPHAFVLHSRPYKETSALVDFITPDGRLRAVLRGARAKAGSLARAFIPLDVELRGKTELKSVVRLEATGRPLWLVGEALFSGLYLNELLLRLLAVDDPHPELFAAYASTLAALDAGRPLEPLLRAFEWCLLTDLGYGFALDTDLDGEPIEPGRLYRLQPDRGLEPIEAFQPGAFQGAVLLGMAIADWAQPGTLMSAKRLMRQALAPHLGSRPLASRELFINLKGKPRE</sequence>
<dbReference type="RefSeq" id="WP_386366433.1">
    <property type="nucleotide sequence ID" value="NZ_JBHRXZ010000024.1"/>
</dbReference>
<evidence type="ECO:0000256" key="5">
    <source>
        <dbReference type="ARBA" id="ARBA00023172"/>
    </source>
</evidence>
<dbReference type="InterPro" id="IPR012340">
    <property type="entry name" value="NA-bd_OB-fold"/>
</dbReference>
<dbReference type="SUPFAM" id="SSF57863">
    <property type="entry name" value="ArfGap/RecO-like zinc finger"/>
    <property type="match status" value="1"/>
</dbReference>
<organism evidence="10 11">
    <name type="scientific">Stutzerimonas tarimensis</name>
    <dbReference type="NCBI Taxonomy" id="1507735"/>
    <lineage>
        <taxon>Bacteria</taxon>
        <taxon>Pseudomonadati</taxon>
        <taxon>Pseudomonadota</taxon>
        <taxon>Gammaproteobacteria</taxon>
        <taxon>Pseudomonadales</taxon>
        <taxon>Pseudomonadaceae</taxon>
        <taxon>Stutzerimonas</taxon>
    </lineage>
</organism>
<comment type="function">
    <text evidence="1 8">Involved in DNA repair and RecF pathway recombination.</text>
</comment>
<keyword evidence="6 8" id="KW-0234">DNA repair</keyword>
<comment type="similarity">
    <text evidence="2 8">Belongs to the RecO family.</text>
</comment>
<dbReference type="Gene3D" id="2.40.50.140">
    <property type="entry name" value="Nucleic acid-binding proteins"/>
    <property type="match status" value="1"/>
</dbReference>
<dbReference type="EMBL" id="JBHRXZ010000024">
    <property type="protein sequence ID" value="MFC3609148.1"/>
    <property type="molecule type" value="Genomic_DNA"/>
</dbReference>
<dbReference type="InterPro" id="IPR037278">
    <property type="entry name" value="ARFGAP/RecO"/>
</dbReference>
<name>A0ABV7T8F1_9GAMM</name>
<protein>
    <recommendedName>
        <fullName evidence="3 8">DNA repair protein RecO</fullName>
    </recommendedName>
    <alternativeName>
        <fullName evidence="7 8">Recombination protein O</fullName>
    </alternativeName>
</protein>
<evidence type="ECO:0000256" key="4">
    <source>
        <dbReference type="ARBA" id="ARBA00022763"/>
    </source>
</evidence>
<dbReference type="SUPFAM" id="SSF50249">
    <property type="entry name" value="Nucleic acid-binding proteins"/>
    <property type="match status" value="1"/>
</dbReference>
<reference evidence="11" key="1">
    <citation type="journal article" date="2019" name="Int. J. Syst. Evol. Microbiol.">
        <title>The Global Catalogue of Microorganisms (GCM) 10K type strain sequencing project: providing services to taxonomists for standard genome sequencing and annotation.</title>
        <authorList>
            <consortium name="The Broad Institute Genomics Platform"/>
            <consortium name="The Broad Institute Genome Sequencing Center for Infectious Disease"/>
            <person name="Wu L."/>
            <person name="Ma J."/>
        </authorList>
    </citation>
    <scope>NUCLEOTIDE SEQUENCE [LARGE SCALE GENOMIC DNA]</scope>
    <source>
        <strain evidence="11">KCTC 42447</strain>
    </source>
</reference>
<dbReference type="NCBIfam" id="TIGR00613">
    <property type="entry name" value="reco"/>
    <property type="match status" value="1"/>
</dbReference>
<keyword evidence="5 8" id="KW-0233">DNA recombination</keyword>
<dbReference type="PANTHER" id="PTHR33991:SF1">
    <property type="entry name" value="DNA REPAIR PROTEIN RECO"/>
    <property type="match status" value="1"/>
</dbReference>
<dbReference type="Pfam" id="PF11967">
    <property type="entry name" value="RecO_N"/>
    <property type="match status" value="1"/>
</dbReference>
<evidence type="ECO:0000256" key="6">
    <source>
        <dbReference type="ARBA" id="ARBA00023204"/>
    </source>
</evidence>
<gene>
    <name evidence="8 10" type="primary">recO</name>
    <name evidence="10" type="ORF">ACFOMF_15305</name>
</gene>
<dbReference type="InterPro" id="IPR003717">
    <property type="entry name" value="RecO"/>
</dbReference>
<evidence type="ECO:0000256" key="1">
    <source>
        <dbReference type="ARBA" id="ARBA00003065"/>
    </source>
</evidence>
<dbReference type="HAMAP" id="MF_00201">
    <property type="entry name" value="RecO"/>
    <property type="match status" value="1"/>
</dbReference>
<dbReference type="Pfam" id="PF02565">
    <property type="entry name" value="RecO_C"/>
    <property type="match status" value="1"/>
</dbReference>
<evidence type="ECO:0000256" key="8">
    <source>
        <dbReference type="HAMAP-Rule" id="MF_00201"/>
    </source>
</evidence>